<evidence type="ECO:0000313" key="3">
    <source>
        <dbReference type="EMBL" id="MFD0899263.1"/>
    </source>
</evidence>
<name>A0ABW3EK56_9ACTN</name>
<keyword evidence="4" id="KW-1185">Reference proteome</keyword>
<sequence>MSEIVVFTGPTCHDGAAAARLAELGATVLPPVAQGDVARLVALPEKDRPRVIGIIDGVYERVPAVWHKEILWALAEGIAVAGAASMGALRAAELAPFGMVGAGRVHAAVRSGELVDDDEVAVAHLGPDDGHRPVSDAMVDIRATLDAALAAAVIDAPAARTIADAAKALHYTERRWPHLLSRDPTGALARWLPTGRVSVKAADAVELLDLLPGLPPPTVRFHLEPTEQWLAARPAPGTGLLDPGTFERLIEGLHRDGVYEDLERAATLRLVAVRHAGGLRPHGAALDEWTDRVRARIGAADLDGFGPAALAGFAADQACLVAACDHGDAEIRAALLDTLRVRGEYARRVAEARRSPDRFADPGEEKEDTPR</sequence>
<dbReference type="EMBL" id="JBHTJA010000002">
    <property type="protein sequence ID" value="MFD0899263.1"/>
    <property type="molecule type" value="Genomic_DNA"/>
</dbReference>
<gene>
    <name evidence="3" type="ORF">ACFQ11_02565</name>
</gene>
<dbReference type="InterPro" id="IPR012924">
    <property type="entry name" value="TfuA_core"/>
</dbReference>
<evidence type="ECO:0000259" key="2">
    <source>
        <dbReference type="Pfam" id="PF07812"/>
    </source>
</evidence>
<dbReference type="Proteomes" id="UP001596972">
    <property type="component" value="Unassembled WGS sequence"/>
</dbReference>
<feature type="domain" description="TfuA-like core" evidence="2">
    <location>
        <begin position="56"/>
        <end position="174"/>
    </location>
</feature>
<protein>
    <submittedName>
        <fullName evidence="3">TfuA-like protein</fullName>
    </submittedName>
</protein>
<dbReference type="RefSeq" id="WP_378296086.1">
    <property type="nucleotide sequence ID" value="NZ_JBHTJA010000002.1"/>
</dbReference>
<comment type="caution">
    <text evidence="3">The sequence shown here is derived from an EMBL/GenBank/DDBJ whole genome shotgun (WGS) entry which is preliminary data.</text>
</comment>
<dbReference type="Pfam" id="PF07812">
    <property type="entry name" value="TfuA"/>
    <property type="match status" value="1"/>
</dbReference>
<feature type="region of interest" description="Disordered" evidence="1">
    <location>
        <begin position="349"/>
        <end position="371"/>
    </location>
</feature>
<evidence type="ECO:0000313" key="4">
    <source>
        <dbReference type="Proteomes" id="UP001596972"/>
    </source>
</evidence>
<accession>A0ABW3EK56</accession>
<organism evidence="3 4">
    <name type="scientific">Actinomadura sediminis</name>
    <dbReference type="NCBI Taxonomy" id="1038904"/>
    <lineage>
        <taxon>Bacteria</taxon>
        <taxon>Bacillati</taxon>
        <taxon>Actinomycetota</taxon>
        <taxon>Actinomycetes</taxon>
        <taxon>Streptosporangiales</taxon>
        <taxon>Thermomonosporaceae</taxon>
        <taxon>Actinomadura</taxon>
    </lineage>
</organism>
<reference evidence="4" key="1">
    <citation type="journal article" date="2019" name="Int. J. Syst. Evol. Microbiol.">
        <title>The Global Catalogue of Microorganisms (GCM) 10K type strain sequencing project: providing services to taxonomists for standard genome sequencing and annotation.</title>
        <authorList>
            <consortium name="The Broad Institute Genomics Platform"/>
            <consortium name="The Broad Institute Genome Sequencing Center for Infectious Disease"/>
            <person name="Wu L."/>
            <person name="Ma J."/>
        </authorList>
    </citation>
    <scope>NUCLEOTIDE SEQUENCE [LARGE SCALE GENOMIC DNA]</scope>
    <source>
        <strain evidence="4">JCM 31202</strain>
    </source>
</reference>
<proteinExistence type="predicted"/>
<evidence type="ECO:0000256" key="1">
    <source>
        <dbReference type="SAM" id="MobiDB-lite"/>
    </source>
</evidence>